<reference evidence="2" key="2">
    <citation type="submission" date="2023-06" db="EMBL/GenBank/DDBJ databases">
        <authorList>
            <person name="Ma L."/>
            <person name="Liu K.-W."/>
            <person name="Li Z."/>
            <person name="Hsiao Y.-Y."/>
            <person name="Qi Y."/>
            <person name="Fu T."/>
            <person name="Tang G."/>
            <person name="Zhang D."/>
            <person name="Sun W.-H."/>
            <person name="Liu D.-K."/>
            <person name="Li Y."/>
            <person name="Chen G.-Z."/>
            <person name="Liu X.-D."/>
            <person name="Liao X.-Y."/>
            <person name="Jiang Y.-T."/>
            <person name="Yu X."/>
            <person name="Hao Y."/>
            <person name="Huang J."/>
            <person name="Zhao X.-W."/>
            <person name="Ke S."/>
            <person name="Chen Y.-Y."/>
            <person name="Wu W.-L."/>
            <person name="Hsu J.-L."/>
            <person name="Lin Y.-F."/>
            <person name="Huang M.-D."/>
            <person name="Li C.-Y."/>
            <person name="Huang L."/>
            <person name="Wang Z.-W."/>
            <person name="Zhao X."/>
            <person name="Zhong W.-Y."/>
            <person name="Peng D.-H."/>
            <person name="Ahmad S."/>
            <person name="Lan S."/>
            <person name="Zhang J.-S."/>
            <person name="Tsai W.-C."/>
            <person name="Van De Peer Y."/>
            <person name="Liu Z.-J."/>
        </authorList>
    </citation>
    <scope>NUCLEOTIDE SEQUENCE</scope>
    <source>
        <strain evidence="2">SCP</strain>
        <tissue evidence="2">Leaves</tissue>
    </source>
</reference>
<dbReference type="EMBL" id="JAUJYN010000002">
    <property type="protein sequence ID" value="KAK1278302.1"/>
    <property type="molecule type" value="Genomic_DNA"/>
</dbReference>
<reference evidence="2" key="1">
    <citation type="journal article" date="2023" name="Nat. Commun.">
        <title>Diploid and tetraploid genomes of Acorus and the evolution of monocots.</title>
        <authorList>
            <person name="Ma L."/>
            <person name="Liu K.W."/>
            <person name="Li Z."/>
            <person name="Hsiao Y.Y."/>
            <person name="Qi Y."/>
            <person name="Fu T."/>
            <person name="Tang G.D."/>
            <person name="Zhang D."/>
            <person name="Sun W.H."/>
            <person name="Liu D.K."/>
            <person name="Li Y."/>
            <person name="Chen G.Z."/>
            <person name="Liu X.D."/>
            <person name="Liao X.Y."/>
            <person name="Jiang Y.T."/>
            <person name="Yu X."/>
            <person name="Hao Y."/>
            <person name="Huang J."/>
            <person name="Zhao X.W."/>
            <person name="Ke S."/>
            <person name="Chen Y.Y."/>
            <person name="Wu W.L."/>
            <person name="Hsu J.L."/>
            <person name="Lin Y.F."/>
            <person name="Huang M.D."/>
            <person name="Li C.Y."/>
            <person name="Huang L."/>
            <person name="Wang Z.W."/>
            <person name="Zhao X."/>
            <person name="Zhong W.Y."/>
            <person name="Peng D.H."/>
            <person name="Ahmad S."/>
            <person name="Lan S."/>
            <person name="Zhang J.S."/>
            <person name="Tsai W.C."/>
            <person name="Van de Peer Y."/>
            <person name="Liu Z.J."/>
        </authorList>
    </citation>
    <scope>NUCLEOTIDE SEQUENCE</scope>
    <source>
        <strain evidence="2">SCP</strain>
    </source>
</reference>
<proteinExistence type="predicted"/>
<keyword evidence="1" id="KW-0812">Transmembrane</keyword>
<dbReference type="Proteomes" id="UP001179952">
    <property type="component" value="Unassembled WGS sequence"/>
</dbReference>
<evidence type="ECO:0000313" key="2">
    <source>
        <dbReference type="EMBL" id="KAK1278302.1"/>
    </source>
</evidence>
<accession>A0AAV9BQ99</accession>
<dbReference type="AlphaFoldDB" id="A0AAV9BQ99"/>
<evidence type="ECO:0000256" key="1">
    <source>
        <dbReference type="SAM" id="Phobius"/>
    </source>
</evidence>
<protein>
    <submittedName>
        <fullName evidence="2">Uncharacterized protein</fullName>
    </submittedName>
</protein>
<name>A0AAV9BQ99_ACOGR</name>
<gene>
    <name evidence="2" type="ORF">QJS04_geneDACA018830</name>
</gene>
<keyword evidence="1" id="KW-0472">Membrane</keyword>
<feature type="transmembrane region" description="Helical" evidence="1">
    <location>
        <begin position="6"/>
        <end position="29"/>
    </location>
</feature>
<keyword evidence="3" id="KW-1185">Reference proteome</keyword>
<comment type="caution">
    <text evidence="2">The sequence shown here is derived from an EMBL/GenBank/DDBJ whole genome shotgun (WGS) entry which is preliminary data.</text>
</comment>
<keyword evidence="1" id="KW-1133">Transmembrane helix</keyword>
<sequence>MLGHMLYYHLLVGIIWSCGWLGSHSFALISWRCTCPIESSVNLGCIKTYHPL</sequence>
<organism evidence="2 3">
    <name type="scientific">Acorus gramineus</name>
    <name type="common">Dwarf sweet flag</name>
    <dbReference type="NCBI Taxonomy" id="55184"/>
    <lineage>
        <taxon>Eukaryota</taxon>
        <taxon>Viridiplantae</taxon>
        <taxon>Streptophyta</taxon>
        <taxon>Embryophyta</taxon>
        <taxon>Tracheophyta</taxon>
        <taxon>Spermatophyta</taxon>
        <taxon>Magnoliopsida</taxon>
        <taxon>Liliopsida</taxon>
        <taxon>Acoraceae</taxon>
        <taxon>Acorus</taxon>
    </lineage>
</organism>
<evidence type="ECO:0000313" key="3">
    <source>
        <dbReference type="Proteomes" id="UP001179952"/>
    </source>
</evidence>